<dbReference type="Proteomes" id="UP001595932">
    <property type="component" value="Unassembled WGS sequence"/>
</dbReference>
<comment type="caution">
    <text evidence="1">The sequence shown here is derived from an EMBL/GenBank/DDBJ whole genome shotgun (WGS) entry which is preliminary data.</text>
</comment>
<proteinExistence type="predicted"/>
<dbReference type="EMBL" id="JBHSGL010000005">
    <property type="protein sequence ID" value="MFC4713712.1"/>
    <property type="molecule type" value="Genomic_DNA"/>
</dbReference>
<evidence type="ECO:0000313" key="2">
    <source>
        <dbReference type="Proteomes" id="UP001595932"/>
    </source>
</evidence>
<name>A0ABV9MD12_9BACL</name>
<sequence length="63" mass="7012">MQAIVPAAHKLLEVDDNTAKAELEVEALDSCGNSTSRRHWTEQSERWNGKPVFYIPVTVSTPS</sequence>
<evidence type="ECO:0000313" key="1">
    <source>
        <dbReference type="EMBL" id="MFC4713712.1"/>
    </source>
</evidence>
<accession>A0ABV9MD12</accession>
<organism evidence="1 2">
    <name type="scientific">Planococcus dechangensis</name>
    <dbReference type="NCBI Taxonomy" id="1176255"/>
    <lineage>
        <taxon>Bacteria</taxon>
        <taxon>Bacillati</taxon>
        <taxon>Bacillota</taxon>
        <taxon>Bacilli</taxon>
        <taxon>Bacillales</taxon>
        <taxon>Caryophanaceae</taxon>
        <taxon>Planococcus</taxon>
    </lineage>
</organism>
<keyword evidence="2" id="KW-1185">Reference proteome</keyword>
<reference evidence="2" key="1">
    <citation type="journal article" date="2019" name="Int. J. Syst. Evol. Microbiol.">
        <title>The Global Catalogue of Microorganisms (GCM) 10K type strain sequencing project: providing services to taxonomists for standard genome sequencing and annotation.</title>
        <authorList>
            <consortium name="The Broad Institute Genomics Platform"/>
            <consortium name="The Broad Institute Genome Sequencing Center for Infectious Disease"/>
            <person name="Wu L."/>
            <person name="Ma J."/>
        </authorList>
    </citation>
    <scope>NUCLEOTIDE SEQUENCE [LARGE SCALE GENOMIC DNA]</scope>
    <source>
        <strain evidence="2">CGMCC 1.12151</strain>
    </source>
</reference>
<protein>
    <submittedName>
        <fullName evidence="1">Uncharacterized protein</fullName>
    </submittedName>
</protein>
<gene>
    <name evidence="1" type="ORF">ACFO5U_12595</name>
</gene>